<feature type="region of interest" description="Disordered" evidence="2">
    <location>
        <begin position="1787"/>
        <end position="1816"/>
    </location>
</feature>
<evidence type="ECO:0000256" key="2">
    <source>
        <dbReference type="SAM" id="MobiDB-lite"/>
    </source>
</evidence>
<dbReference type="GeneID" id="40311819"/>
<feature type="compositionally biased region" description="Acidic residues" evidence="2">
    <location>
        <begin position="2344"/>
        <end position="2359"/>
    </location>
</feature>
<keyword evidence="4" id="KW-1185">Reference proteome</keyword>
<feature type="region of interest" description="Disordered" evidence="2">
    <location>
        <begin position="302"/>
        <end position="321"/>
    </location>
</feature>
<feature type="region of interest" description="Disordered" evidence="2">
    <location>
        <begin position="3024"/>
        <end position="3057"/>
    </location>
</feature>
<feature type="region of interest" description="Disordered" evidence="2">
    <location>
        <begin position="2137"/>
        <end position="2177"/>
    </location>
</feature>
<dbReference type="Proteomes" id="UP000224006">
    <property type="component" value="Chromosome VI"/>
</dbReference>
<feature type="region of interest" description="Disordered" evidence="2">
    <location>
        <begin position="1073"/>
        <end position="1101"/>
    </location>
</feature>
<gene>
    <name evidence="3" type="ORF">BESB_068930</name>
</gene>
<feature type="coiled-coil region" evidence="1">
    <location>
        <begin position="421"/>
        <end position="448"/>
    </location>
</feature>
<organism evidence="3 4">
    <name type="scientific">Besnoitia besnoiti</name>
    <name type="common">Apicomplexan protozoan</name>
    <dbReference type="NCBI Taxonomy" id="94643"/>
    <lineage>
        <taxon>Eukaryota</taxon>
        <taxon>Sar</taxon>
        <taxon>Alveolata</taxon>
        <taxon>Apicomplexa</taxon>
        <taxon>Conoidasida</taxon>
        <taxon>Coccidia</taxon>
        <taxon>Eucoccidiorida</taxon>
        <taxon>Eimeriorina</taxon>
        <taxon>Sarcocystidae</taxon>
        <taxon>Besnoitia</taxon>
    </lineage>
</organism>
<feature type="region of interest" description="Disordered" evidence="2">
    <location>
        <begin position="558"/>
        <end position="589"/>
    </location>
</feature>
<feature type="compositionally biased region" description="Low complexity" evidence="2">
    <location>
        <begin position="1601"/>
        <end position="1623"/>
    </location>
</feature>
<sequence>MLHRSSLRIQLEIPPAGRHKRLSQQPQSALLAGGLLAPALPSSVFSVFSPDASPSHPADLATTAGQAHSQVFCSAKTLACAVADSRRTQANSQRDARGLDVTNTGKLDQCLPGPPGRCGCLCFLAVGGDKSFLAGRFGVPARRRRGLSAFLSSPHVRRRSSELRAARPWLASACAPAVRAAFAEVKDESNALSWGPESLRITDARGLIKPVSWCRAAPYSFLSAAGSPSPPSALAAGRRDLASTCSLANPLGKPRSEWSTCRVHSTRETQAAPPSASVLSVPPAASPPEASDSALFAAAAPLPSHAPPQSEPSPHAPGSPVAANRAQLFELLTYLEDAAARAAAAVTRAAAATRGEQTAQSREEPASADGDQAPGSSGQPPMSPQELLLGLAALAQLTLERGETAFLSDGRPAPTDGADSLASFQHRLNELRKRLVALERYAASAAAAATPPPLSQALPESQTAGNAGTGIVPPHAVGGPVNVYVEYVLFLIPMWEQRRERLTRVTACRDKGREEREASALHALRELRSLLRTLQEVQEAHKLRHLFVKYLGMMQQASATTPERATHGATTEATEARRRNNAGQTGQDHGTDILCRIRAFVEHGRRLLGNSDKGIATTEEAAQKPKKAREKLSRERGDSRRERTPASPGGSGGHAAERLGYHAVLQPSPPLCPSELRRIALDLLELGLRTPHVERELEQLRAFTRRNAPDPAFDSCGDFGEYDPGAEGSSAASPPRPADASDASDAWAHAERDLQFVLLRSYAREGRWREASKKLALLVQLFASTSARERAEKQYDEQETWERTLYAASALVVEACAEKEQYVAAAQALALLPSSMRQPPATLLLPSSSSSPSPTVAASLLPLEPSPLLPLSLSLGHALRRQLRERLHACPASPWTSVSARAAAAAASDLSLAASPLQFSATSCRSLLRNETFDALRQQSRGEKATHAQRTLLDRVLLSPSARQTVPLLDALRFVLLKLRGWIDAVKKDQAAAGGIARGASGDPGAVAQSRAHEDADSTSSEIDLDTQMRTKDANALLSSDAFVKRVEGEVGALEDFLATAELHLGSHPEPQIAQDKREAPDESASVPSEAPDERGEGHEAAGPLEAAVERLDLFLESQAAVRQRRKAVDVYQENGVHEQSPEWTLRMLRQASDIRELPRLVQALVQKTEDDPAVSDGESPDGMKRRRRHAVSPTHMQFATLEALRLFHERPTGNESQSGDQGSAKDVEEAGLESLDDLLHGLLPDYRLPLHARSRRSAPASQQQLGSEWSDDLQVTVGFVDTAISLASLGQFSRLHRFLFSLPRQPFDLSQLMMPPSSPVSVAANRPSSLASLSASSLVPALSPGLPLHLLPKLAAVLTLLSCYKANAGSPSQTGRFADAGRFLVFAVNIVRDTPELLSLSPELQTYLPASLSFFVAHVRHALQTAAAGSAPPLFDLERGKQTKALSSARESDITQETSPALAAALSAINEMERREPERARDEIEDAIQKGNRMAVFAKILELVVAVRGQTRRLMETLSCDGEGVGEAGRRGGGECTRPRARRDNDRVLARERRRIVTVYCQVLRALQSDGSYPLALAELLFAELRICDLKTQNRHLLRSPSSASVARGDSSSLQRSSGPPSFLSRAYVAALRGFSAFTSAADSLAAAPGERRRGSLAAEGGAEAAMEILELMEDTGVDLHAAAFAAALKATSKRASPSFFPAFFGRRRSSPLVDTLLLIHRMTRAHACLPDVRCFNYAVASAARQSYLPSSSHWLAPPAAFPRAGETAAQPAEASQFVAWASGANGRTADRGDATDAEDAAEAQDETALAQSGDDGAVAAEWLLREMMRTKDHAKPNAVTLTTALDAFKKAGMAPSPLLQSLIPEEPSLAASALSALSGGDDASPASFSSNSSSQADATQAGTSRSLASPSASLPARDATKAVRVIDTPLLNALLRCQAEWGDVETAEKLFLAHLRSLQMFHSGQNAFDQKSARLGRPDEDSFQALLFAANKAASPQKAEQFLRLQTLYQVPLRIQQWNELLKAYAARLREIAEGKTAPRRPPARIQGCSDLFRISSLAGLTDAPAQDAKQPGVAGETRGDDGGEPATEEEVRRLVDRLIEIYASLKASGPSPDVRTLSVLNRAFSAAAAAVRALGDADAPEDAEPRDLNARGEMSRDAEQQAPREQAAAPAPGSTLASLLSRIAQTSREVANDYASTLVSRREPAADLRPSSPSSFQSASGATSQGGLSSFRPWIFGEAMRSAHLAFDHRAVINIFLDSLLPVRTRLLRRDARGDSRSEAPTPGASKNRRGEVGGSGGLRVSAETPAPATSAAEELEGAEDREEGADLTKCAEEEASGSADDAEESEEREGEGEEDDARRRLPLPVSIGQVLIQGLEGVAAERLDILRFSEKKKRERKRVLEDLGVSGWEKSKKEQERDERIQRLTSLMKRGFAALRREWPRLAPDLEETLWGFEETLDSAEEGGAEEQRDGRAEGAGALYERHRGESQASEHLGAGGEGKETSRILLARLPRGLFNMPDGDDRKTYHRNQNAARATPEEQTCRADDDTQASSDSQESGSAEERAIAWKQKKVALAPGFAAKRSLLSELRRANSFQDALSAARRLWLLRQQHPGLSLGPGDEAVVFRSLVRQAGRPVEALCAFRLINGEDADNAAKPSPLSSPNGAPALASCTLSTSSPSSASFFSSANSTNSAHNGSLSSAPSSAAYHSPAGAPLPRGLLQEALRSALRQSRVGAGDLVAEVLPFLVEAPYSAHALLTPALALEALEVLGGPTLETARAADQREEAERRKRDSRAILAFVQKFKQALRVRQHGEAGKTEAAREIGREDLEEAAIKALGERGGWREAIALLLERLSASPPPPVWWEAAVLAAERGKQPEVAKALRRLTRFKYAVKRVAKPPPPTPESLIEKAKALLAEELEQEKERERELARIRREMGRELAFGVEGAPAKPSPSAKKQKRHRKCERESEDDAESAYPSDEDEGEEEDDELLEGGVRSPFGEEVARYSVVYKLENLLSVKEEEEDPQLLYGKKPKRNKAKPRSKRQEYEDDGSL</sequence>
<feature type="region of interest" description="Disordered" evidence="2">
    <location>
        <begin position="2946"/>
        <end position="3001"/>
    </location>
</feature>
<feature type="compositionally biased region" description="Low complexity" evidence="2">
    <location>
        <begin position="271"/>
        <end position="291"/>
    </location>
</feature>
<feature type="compositionally biased region" description="Low complexity" evidence="2">
    <location>
        <begin position="723"/>
        <end position="745"/>
    </location>
</feature>
<feature type="region of interest" description="Disordered" evidence="2">
    <location>
        <begin position="2534"/>
        <end position="2566"/>
    </location>
</feature>
<dbReference type="EMBL" id="NWUJ01000006">
    <property type="protein sequence ID" value="PFH34860.1"/>
    <property type="molecule type" value="Genomic_DNA"/>
</dbReference>
<feature type="compositionally biased region" description="Low complexity" evidence="2">
    <location>
        <begin position="2163"/>
        <end position="2175"/>
    </location>
</feature>
<reference evidence="3 4" key="1">
    <citation type="submission" date="2017-09" db="EMBL/GenBank/DDBJ databases">
        <title>Genome sequencing of Besnoitia besnoiti strain Bb-Ger1.</title>
        <authorList>
            <person name="Schares G."/>
            <person name="Venepally P."/>
            <person name="Lorenzi H.A."/>
        </authorList>
    </citation>
    <scope>NUCLEOTIDE SEQUENCE [LARGE SCALE GENOMIC DNA]</scope>
    <source>
        <strain evidence="3 4">Bb-Ger1</strain>
    </source>
</reference>
<feature type="compositionally biased region" description="Acidic residues" evidence="2">
    <location>
        <begin position="1797"/>
        <end position="1807"/>
    </location>
</feature>
<dbReference type="RefSeq" id="XP_029218869.1">
    <property type="nucleotide sequence ID" value="XM_029365286.1"/>
</dbReference>
<keyword evidence="1" id="KW-0175">Coiled coil</keyword>
<feature type="compositionally biased region" description="Low complexity" evidence="2">
    <location>
        <begin position="2213"/>
        <end position="2230"/>
    </location>
</feature>
<evidence type="ECO:0000313" key="3">
    <source>
        <dbReference type="EMBL" id="PFH34860.1"/>
    </source>
</evidence>
<feature type="region of interest" description="Disordered" evidence="2">
    <location>
        <begin position="712"/>
        <end position="745"/>
    </location>
</feature>
<comment type="caution">
    <text evidence="3">The sequence shown here is derived from an EMBL/GenBank/DDBJ whole genome shotgun (WGS) entry which is preliminary data.</text>
</comment>
<dbReference type="KEGG" id="bbes:BESB_068930"/>
<dbReference type="OrthoDB" id="333323at2759"/>
<feature type="region of interest" description="Disordered" evidence="2">
    <location>
        <begin position="251"/>
        <end position="291"/>
    </location>
</feature>
<evidence type="ECO:0000313" key="4">
    <source>
        <dbReference type="Proteomes" id="UP000224006"/>
    </source>
</evidence>
<proteinExistence type="predicted"/>
<accession>A0A2A9MHG4</accession>
<feature type="compositionally biased region" description="Basic and acidic residues" evidence="2">
    <location>
        <begin position="2540"/>
        <end position="2550"/>
    </location>
</feature>
<feature type="coiled-coil region" evidence="1">
    <location>
        <begin position="2912"/>
        <end position="2940"/>
    </location>
</feature>
<feature type="compositionally biased region" description="Acidic residues" evidence="2">
    <location>
        <begin position="2317"/>
        <end position="2327"/>
    </location>
</feature>
<name>A0A2A9MHG4_BESBE</name>
<feature type="compositionally biased region" description="Basic and acidic residues" evidence="2">
    <location>
        <begin position="2146"/>
        <end position="2162"/>
    </location>
</feature>
<feature type="compositionally biased region" description="Basic and acidic residues" evidence="2">
    <location>
        <begin position="630"/>
        <end position="644"/>
    </location>
</feature>
<evidence type="ECO:0000256" key="1">
    <source>
        <dbReference type="SAM" id="Coils"/>
    </source>
</evidence>
<feature type="region of interest" description="Disordered" evidence="2">
    <location>
        <begin position="611"/>
        <end position="655"/>
    </location>
</feature>
<feature type="region of interest" description="Disordered" evidence="2">
    <location>
        <begin position="2486"/>
        <end position="2506"/>
    </location>
</feature>
<feature type="compositionally biased region" description="Low complexity" evidence="2">
    <location>
        <begin position="2305"/>
        <end position="2316"/>
    </location>
</feature>
<feature type="region of interest" description="Disordered" evidence="2">
    <location>
        <begin position="2275"/>
        <end position="2365"/>
    </location>
</feature>
<feature type="region of interest" description="Disordered" evidence="2">
    <location>
        <begin position="2066"/>
        <end position="2091"/>
    </location>
</feature>
<feature type="compositionally biased region" description="Acidic residues" evidence="2">
    <location>
        <begin position="2971"/>
        <end position="2995"/>
    </location>
</feature>
<feature type="region of interest" description="Disordered" evidence="2">
    <location>
        <begin position="1600"/>
        <end position="1623"/>
    </location>
</feature>
<feature type="compositionally biased region" description="Low complexity" evidence="2">
    <location>
        <begin position="374"/>
        <end position="384"/>
    </location>
</feature>
<feature type="compositionally biased region" description="Basic residues" evidence="2">
    <location>
        <begin position="3035"/>
        <end position="3046"/>
    </location>
</feature>
<feature type="region of interest" description="Disordered" evidence="2">
    <location>
        <begin position="353"/>
        <end position="384"/>
    </location>
</feature>
<dbReference type="VEuPathDB" id="ToxoDB:BESB_068930"/>
<feature type="region of interest" description="Disordered" evidence="2">
    <location>
        <begin position="1875"/>
        <end position="1915"/>
    </location>
</feature>
<feature type="compositionally biased region" description="Pro residues" evidence="2">
    <location>
        <begin position="304"/>
        <end position="317"/>
    </location>
</feature>
<feature type="region of interest" description="Disordered" evidence="2">
    <location>
        <begin position="1168"/>
        <end position="1193"/>
    </location>
</feature>
<feature type="region of interest" description="Disordered" evidence="2">
    <location>
        <begin position="2204"/>
        <end position="2230"/>
    </location>
</feature>
<protein>
    <submittedName>
        <fullName evidence="3">Uncharacterized protein</fullName>
    </submittedName>
</protein>
<feature type="region of interest" description="Disordered" evidence="2">
    <location>
        <begin position="997"/>
        <end position="1022"/>
    </location>
</feature>